<evidence type="ECO:0000313" key="1">
    <source>
        <dbReference type="EMBL" id="MEE4418793.1"/>
    </source>
</evidence>
<reference evidence="1 2" key="1">
    <citation type="submission" date="2023-12" db="EMBL/GenBank/DDBJ databases">
        <title>30 novel species of actinomycetes from the DSMZ collection.</title>
        <authorList>
            <person name="Nouioui I."/>
        </authorList>
    </citation>
    <scope>NUCLEOTIDE SEQUENCE [LARGE SCALE GENOMIC DNA]</scope>
    <source>
        <strain evidence="1 2">DSM 41528</strain>
    </source>
</reference>
<dbReference type="RefSeq" id="WP_330820785.1">
    <property type="nucleotide sequence ID" value="NZ_JAZBJP010000002.1"/>
</dbReference>
<protein>
    <submittedName>
        <fullName evidence="1">DUF4262 domain-containing protein</fullName>
    </submittedName>
</protein>
<proteinExistence type="predicted"/>
<name>A0ABU7NIU0_9ACTN</name>
<dbReference type="Proteomes" id="UP001307760">
    <property type="component" value="Unassembled WGS sequence"/>
</dbReference>
<keyword evidence="2" id="KW-1185">Reference proteome</keyword>
<evidence type="ECO:0000313" key="2">
    <source>
        <dbReference type="Proteomes" id="UP001307760"/>
    </source>
</evidence>
<sequence length="184" mass="20824">MPHDRPACRCVICHDYGDRAEADRLDLRTVEQVEEHGWNVVMVPADDEGPGFAYTIGLWHTHGTPELAMFGLELQTMHVLLNSLGRKAAAGAVLESGMECHGVIEERSVILKAADLRWYREFFGLAISYYRRPPFPVLQVVWPDADGRFLWQPGTKEQYQQSQPQLWLKPAEHPAGVWTELATG</sequence>
<organism evidence="1 2">
    <name type="scientific">Streptomyces bugieae</name>
    <dbReference type="NCBI Taxonomy" id="3098223"/>
    <lineage>
        <taxon>Bacteria</taxon>
        <taxon>Bacillati</taxon>
        <taxon>Actinomycetota</taxon>
        <taxon>Actinomycetes</taxon>
        <taxon>Kitasatosporales</taxon>
        <taxon>Streptomycetaceae</taxon>
        <taxon>Streptomyces</taxon>
    </lineage>
</organism>
<dbReference type="EMBL" id="JAZBJP010000002">
    <property type="protein sequence ID" value="MEE4418793.1"/>
    <property type="molecule type" value="Genomic_DNA"/>
</dbReference>
<accession>A0ABU7NIU0</accession>
<comment type="caution">
    <text evidence="1">The sequence shown here is derived from an EMBL/GenBank/DDBJ whole genome shotgun (WGS) entry which is preliminary data.</text>
</comment>
<gene>
    <name evidence="1" type="ORF">V2J85_05440</name>
</gene>
<dbReference type="Pfam" id="PF14081">
    <property type="entry name" value="DUF4262"/>
    <property type="match status" value="1"/>
</dbReference>
<dbReference type="InterPro" id="IPR025358">
    <property type="entry name" value="DUF4262"/>
</dbReference>